<evidence type="ECO:0000313" key="1">
    <source>
        <dbReference type="EMBL" id="KAJ8946432.1"/>
    </source>
</evidence>
<reference evidence="1" key="1">
    <citation type="journal article" date="2023" name="Insect Mol. Biol.">
        <title>Genome sequencing provides insights into the evolution of gene families encoding plant cell wall-degrading enzymes in longhorned beetles.</title>
        <authorList>
            <person name="Shin N.R."/>
            <person name="Okamura Y."/>
            <person name="Kirsch R."/>
            <person name="Pauchet Y."/>
        </authorList>
    </citation>
    <scope>NUCLEOTIDE SEQUENCE</scope>
    <source>
        <strain evidence="1">AMC_N1</strain>
    </source>
</reference>
<dbReference type="Proteomes" id="UP001162162">
    <property type="component" value="Unassembled WGS sequence"/>
</dbReference>
<comment type="caution">
    <text evidence="1">The sequence shown here is derived from an EMBL/GenBank/DDBJ whole genome shotgun (WGS) entry which is preliminary data.</text>
</comment>
<organism evidence="1 2">
    <name type="scientific">Aromia moschata</name>
    <dbReference type="NCBI Taxonomy" id="1265417"/>
    <lineage>
        <taxon>Eukaryota</taxon>
        <taxon>Metazoa</taxon>
        <taxon>Ecdysozoa</taxon>
        <taxon>Arthropoda</taxon>
        <taxon>Hexapoda</taxon>
        <taxon>Insecta</taxon>
        <taxon>Pterygota</taxon>
        <taxon>Neoptera</taxon>
        <taxon>Endopterygota</taxon>
        <taxon>Coleoptera</taxon>
        <taxon>Polyphaga</taxon>
        <taxon>Cucujiformia</taxon>
        <taxon>Chrysomeloidea</taxon>
        <taxon>Cerambycidae</taxon>
        <taxon>Cerambycinae</taxon>
        <taxon>Callichromatini</taxon>
        <taxon>Aromia</taxon>
    </lineage>
</organism>
<dbReference type="EMBL" id="JAPWTK010000186">
    <property type="protein sequence ID" value="KAJ8946432.1"/>
    <property type="molecule type" value="Genomic_DNA"/>
</dbReference>
<evidence type="ECO:0000313" key="2">
    <source>
        <dbReference type="Proteomes" id="UP001162162"/>
    </source>
</evidence>
<keyword evidence="2" id="KW-1185">Reference proteome</keyword>
<name>A0AAV8Y7X0_9CUCU</name>
<proteinExistence type="predicted"/>
<feature type="non-terminal residue" evidence="1">
    <location>
        <position position="109"/>
    </location>
</feature>
<accession>A0AAV8Y7X0</accession>
<dbReference type="AlphaFoldDB" id="A0AAV8Y7X0"/>
<protein>
    <submittedName>
        <fullName evidence="1">Uncharacterized protein</fullName>
    </submittedName>
</protein>
<gene>
    <name evidence="1" type="ORF">NQ318_014418</name>
</gene>
<sequence>MRTDVTDSKVTLGTCTNSQRYEDDHIFHFCSVILISRARRLIIDPCFTRGGSKIPNVSFRNVKHALHYYTCDVIGGNQSAWTQEGVIKTDSDDWCTWPIFAIGAYLPSR</sequence>